<evidence type="ECO:0000313" key="1">
    <source>
        <dbReference type="EMBL" id="CAG8840245.1"/>
    </source>
</evidence>
<keyword evidence="2" id="KW-1185">Reference proteome</keyword>
<dbReference type="EMBL" id="CAJVQC010126186">
    <property type="protein sequence ID" value="CAG8840245.1"/>
    <property type="molecule type" value="Genomic_DNA"/>
</dbReference>
<comment type="caution">
    <text evidence="1">The sequence shown here is derived from an EMBL/GenBank/DDBJ whole genome shotgun (WGS) entry which is preliminary data.</text>
</comment>
<proteinExistence type="predicted"/>
<dbReference type="Proteomes" id="UP000789920">
    <property type="component" value="Unassembled WGS sequence"/>
</dbReference>
<protein>
    <submittedName>
        <fullName evidence="1">33344_t:CDS:1</fullName>
    </submittedName>
</protein>
<feature type="non-terminal residue" evidence="1">
    <location>
        <position position="1"/>
    </location>
</feature>
<reference evidence="1" key="1">
    <citation type="submission" date="2021-06" db="EMBL/GenBank/DDBJ databases">
        <authorList>
            <person name="Kallberg Y."/>
            <person name="Tangrot J."/>
            <person name="Rosling A."/>
        </authorList>
    </citation>
    <scope>NUCLEOTIDE SEQUENCE</scope>
    <source>
        <strain evidence="1">MA461A</strain>
    </source>
</reference>
<name>A0ACA9SJ29_9GLOM</name>
<feature type="non-terminal residue" evidence="1">
    <location>
        <position position="71"/>
    </location>
</feature>
<sequence>NTKESSSSSSALQNIILETKNNTNDDIEEKLTYYSKIFNSALILYKREKTNDQFTKSFDSLVNPFAKTVEE</sequence>
<accession>A0ACA9SJ29</accession>
<organism evidence="1 2">
    <name type="scientific">Racocetra persica</name>
    <dbReference type="NCBI Taxonomy" id="160502"/>
    <lineage>
        <taxon>Eukaryota</taxon>
        <taxon>Fungi</taxon>
        <taxon>Fungi incertae sedis</taxon>
        <taxon>Mucoromycota</taxon>
        <taxon>Glomeromycotina</taxon>
        <taxon>Glomeromycetes</taxon>
        <taxon>Diversisporales</taxon>
        <taxon>Gigasporaceae</taxon>
        <taxon>Racocetra</taxon>
    </lineage>
</organism>
<gene>
    <name evidence="1" type="ORF">RPERSI_LOCUS31359</name>
</gene>
<evidence type="ECO:0000313" key="2">
    <source>
        <dbReference type="Proteomes" id="UP000789920"/>
    </source>
</evidence>